<evidence type="ECO:0000313" key="1">
    <source>
        <dbReference type="EMBL" id="MCW8336468.1"/>
    </source>
</evidence>
<organism evidence="1 2">
    <name type="scientific">Vibrio paucivorans</name>
    <dbReference type="NCBI Taxonomy" id="2829489"/>
    <lineage>
        <taxon>Bacteria</taxon>
        <taxon>Pseudomonadati</taxon>
        <taxon>Pseudomonadota</taxon>
        <taxon>Gammaproteobacteria</taxon>
        <taxon>Vibrionales</taxon>
        <taxon>Vibrionaceae</taxon>
        <taxon>Vibrio</taxon>
    </lineage>
</organism>
<accession>A0A9X3CIE5</accession>
<gene>
    <name evidence="1" type="ORF">MD483_21915</name>
</gene>
<name>A0A9X3CIE5_9VIBR</name>
<reference evidence="1" key="1">
    <citation type="submission" date="2022-02" db="EMBL/GenBank/DDBJ databases">
        <title>Vibrio sp. nov., a new bacterium isolated from Bohai sea, China.</title>
        <authorList>
            <person name="Yuan Y."/>
        </authorList>
    </citation>
    <scope>NUCLEOTIDE SEQUENCE</scope>
    <source>
        <strain evidence="1">DBSS07</strain>
    </source>
</reference>
<dbReference type="AlphaFoldDB" id="A0A9X3CIE5"/>
<dbReference type="Proteomes" id="UP001155586">
    <property type="component" value="Unassembled WGS sequence"/>
</dbReference>
<protein>
    <submittedName>
        <fullName evidence="1">Uncharacterized protein</fullName>
    </submittedName>
</protein>
<dbReference type="EMBL" id="JAKRRX010000252">
    <property type="protein sequence ID" value="MCW8336468.1"/>
    <property type="molecule type" value="Genomic_DNA"/>
</dbReference>
<comment type="caution">
    <text evidence="1">The sequence shown here is derived from an EMBL/GenBank/DDBJ whole genome shotgun (WGS) entry which is preliminary data.</text>
</comment>
<keyword evidence="2" id="KW-1185">Reference proteome</keyword>
<dbReference type="RefSeq" id="WP_265689560.1">
    <property type="nucleotide sequence ID" value="NZ_JAKRRX010000252.1"/>
</dbReference>
<proteinExistence type="predicted"/>
<evidence type="ECO:0000313" key="2">
    <source>
        <dbReference type="Proteomes" id="UP001155586"/>
    </source>
</evidence>
<sequence>MLKKTELKFLTFSKQDVPTSLQESEPELFNSIREDAVINCSPKHGGLFANCTNLLALFYMTHADLAMHFNEEFIGG</sequence>